<dbReference type="Proteomes" id="UP000037035">
    <property type="component" value="Unassembled WGS sequence"/>
</dbReference>
<accession>A0A0L6U673</accession>
<organism evidence="2 3">
    <name type="scientific">Puccinia sorghi</name>
    <dbReference type="NCBI Taxonomy" id="27349"/>
    <lineage>
        <taxon>Eukaryota</taxon>
        <taxon>Fungi</taxon>
        <taxon>Dikarya</taxon>
        <taxon>Basidiomycota</taxon>
        <taxon>Pucciniomycotina</taxon>
        <taxon>Pucciniomycetes</taxon>
        <taxon>Pucciniales</taxon>
        <taxon>Pucciniaceae</taxon>
        <taxon>Puccinia</taxon>
    </lineage>
</organism>
<dbReference type="EMBL" id="LAVV01015247">
    <property type="protein sequence ID" value="KNZ44024.1"/>
    <property type="molecule type" value="Genomic_DNA"/>
</dbReference>
<keyword evidence="1" id="KW-1133">Transmembrane helix</keyword>
<feature type="transmembrane region" description="Helical" evidence="1">
    <location>
        <begin position="267"/>
        <end position="290"/>
    </location>
</feature>
<comment type="caution">
    <text evidence="2">The sequence shown here is derived from an EMBL/GenBank/DDBJ whole genome shotgun (WGS) entry which is preliminary data.</text>
</comment>
<evidence type="ECO:0000313" key="2">
    <source>
        <dbReference type="EMBL" id="KNZ44024.1"/>
    </source>
</evidence>
<feature type="transmembrane region" description="Helical" evidence="1">
    <location>
        <begin position="1368"/>
        <end position="1391"/>
    </location>
</feature>
<keyword evidence="3" id="KW-1185">Reference proteome</keyword>
<proteinExistence type="predicted"/>
<evidence type="ECO:0000313" key="3">
    <source>
        <dbReference type="Proteomes" id="UP000037035"/>
    </source>
</evidence>
<reference evidence="2 3" key="1">
    <citation type="submission" date="2015-08" db="EMBL/GenBank/DDBJ databases">
        <title>Next Generation Sequencing and Analysis of the Genome of Puccinia sorghi L Schw, the Causal Agent of Maize Common Rust.</title>
        <authorList>
            <person name="Rochi L."/>
            <person name="Burguener G."/>
            <person name="Darino M."/>
            <person name="Turjanski A."/>
            <person name="Kreff E."/>
            <person name="Dieguez M.J."/>
            <person name="Sacco F."/>
        </authorList>
    </citation>
    <scope>NUCLEOTIDE SEQUENCE [LARGE SCALE GENOMIC DNA]</scope>
    <source>
        <strain evidence="2 3">RO10H11247</strain>
    </source>
</reference>
<keyword evidence="1" id="KW-0812">Transmembrane</keyword>
<dbReference type="VEuPathDB" id="FungiDB:VP01_957g1"/>
<evidence type="ECO:0000256" key="1">
    <source>
        <dbReference type="SAM" id="Phobius"/>
    </source>
</evidence>
<name>A0A0L6U673_9BASI</name>
<keyword evidence="1" id="KW-0472">Membrane</keyword>
<sequence length="1472" mass="166798">MGVSKEKGSHYFIPPPPLEILFSYTQLSQLSSSHLSYSPNPLEISFGSFFEGYSFWFDAELSSHSSACFFQKITNSSSSISIYSLLIVYLSAAHLRNPHSINYLVKLDSQVICQGLSLDESLKKKEKNLASSEGLVIFKMRIINNSSGGMSFDDVTFSVVFYLRKILPPLLNLILLLLFPNFKRMTRDPNGMPSTNPNISDQYFMCYICNNDHFTLSLNQQQNHFTHFVALFWNPLGRNISDISFIPDGLPSPNIPKSLLSGPYSCFTFLALLCMDFIPFVCLISFALTLQISLKKRLHIPSIHSFPVLESSWSLLHGCQRFLVLTSQELFELILLIQTDVLTEIHKGLRVTTEKRGALLEEERNYHKEFNKIELETTEYRQGKRAKQCLASSHQVVINASCREIDNQEIKAGSEVWSEILGINIHEKERNHMSFTGTVRANDQNQYTQELHLSPSQSLDPRPIHWYLTRRYSLRVGLRELMSHDAVHLNQKKNENDAAEMALASICFDAGTNFTCALWVLLLVFGKVEKLDFLNLEHGACSRSYCLANYCAIGHASQRVFQAWNRKLQPRLNNMSANAHWSMQSWARERARQWACRRVAHSHDGVLSIHLMARLSDKATCRAPLLVHCVTLEDNTNGKPPFFHSMRRCCMHMLSSWVYVKTSAGWTRRTATKIFWSDPRRDGFRVHMNFPSCVLLMSRARLQTGQKKGAYAGQGRLVEILSLAARIPMPHEQGRLMNLEYCWGDKQQGKTCWTFRTTTIGPRFLDLSICSLVSPFLLEGEELTGVLNVHRNITSSICTPGLERQNRTQRNSLKVLIRTEPVAYQRFVRGIFLGNWRLYSPFQVGNVRFHWKSLGPPWDANPYVYASQGNVMPCDHQARKAESNHRGIQPNPSRMPLQRIQRFYLGSFSSADLVHRYPFRHLTGGACFTTAVNLFTTTPSLSPFPTSFLISSSSPGEKAARRPQILHSFLPNNLVFHTPSSESQTCEESRQATLLDKIFKAFFLTKSFPDPSRSAEPYSERAQSVEFYNSLKSLSFPLFFLKDLHRAFPPPAIDWKAFGIICRVLLSCLPDHRLISSHIHQHRSRRRFLPSPQSRNIQHVIYSFLHLPRHKQSPSGIPRGHNENLSKSPGHFNRLLPFFYAPSCAIFCASENNSVAGQVFEVNVFCRKSLLHKQETLSLSLSIFPVSYIEVYFQTSRISSFERNTRKIGASNFVITLVIGNLIDRSIPRGLKGCVQYSSTLFIFLNVPLPANLSSLRTLGRPFLTLTLRAMKPSNGISPHLQLILTSPGTHHPPAVLDQILERFINHSFRSCASEESSLRLSTSHITGKDPVDLRTEVKFEERSLDQGKADNHESLSSESHLNSSSCASLVIVPHLVIACSLFIIIIIIPLQTHRDCNIRRTDSFVLAGQFSHLTRESLLPENMLASAIHLCTAHRCWITDNAMGLAISTCSVPMSSDFHDGTLSSSSSDHA</sequence>
<protein>
    <submittedName>
        <fullName evidence="2">Uncharacterized protein</fullName>
    </submittedName>
</protein>
<gene>
    <name evidence="2" type="ORF">VP01_957g1</name>
</gene>